<dbReference type="EMBL" id="JANFQO010000010">
    <property type="protein sequence ID" value="MCQ4165556.1"/>
    <property type="molecule type" value="Genomic_DNA"/>
</dbReference>
<dbReference type="SUPFAM" id="SSF111369">
    <property type="entry name" value="HlyD-like secretion proteins"/>
    <property type="match status" value="1"/>
</dbReference>
<keyword evidence="2" id="KW-0175">Coiled coil</keyword>
<dbReference type="Pfam" id="PF25967">
    <property type="entry name" value="RND-MFP_C"/>
    <property type="match status" value="1"/>
</dbReference>
<comment type="caution">
    <text evidence="5">The sequence shown here is derived from an EMBL/GenBank/DDBJ whole genome shotgun (WGS) entry which is preliminary data.</text>
</comment>
<feature type="coiled-coil region" evidence="2">
    <location>
        <begin position="101"/>
        <end position="150"/>
    </location>
</feature>
<evidence type="ECO:0000256" key="1">
    <source>
        <dbReference type="ARBA" id="ARBA00009477"/>
    </source>
</evidence>
<dbReference type="InterPro" id="IPR058627">
    <property type="entry name" value="MdtA-like_C"/>
</dbReference>
<dbReference type="Gene3D" id="2.40.30.170">
    <property type="match status" value="1"/>
</dbReference>
<dbReference type="PANTHER" id="PTHR30469:SF11">
    <property type="entry name" value="BLL4320 PROTEIN"/>
    <property type="match status" value="1"/>
</dbReference>
<accession>A0ABT1QTE4</accession>
<evidence type="ECO:0000259" key="4">
    <source>
        <dbReference type="Pfam" id="PF25967"/>
    </source>
</evidence>
<dbReference type="RefSeq" id="WP_255914745.1">
    <property type="nucleotide sequence ID" value="NZ_JANFQO010000010.1"/>
</dbReference>
<feature type="chain" id="PRO_5046153180" evidence="3">
    <location>
        <begin position="21"/>
        <end position="366"/>
    </location>
</feature>
<dbReference type="Gene3D" id="2.40.50.100">
    <property type="match status" value="1"/>
</dbReference>
<dbReference type="PANTHER" id="PTHR30469">
    <property type="entry name" value="MULTIDRUG RESISTANCE PROTEIN MDTA"/>
    <property type="match status" value="1"/>
</dbReference>
<evidence type="ECO:0000256" key="2">
    <source>
        <dbReference type="SAM" id="Coils"/>
    </source>
</evidence>
<feature type="domain" description="Multidrug resistance protein MdtA-like C-terminal permuted SH3" evidence="4">
    <location>
        <begin position="283"/>
        <end position="340"/>
    </location>
</feature>
<protein>
    <submittedName>
        <fullName evidence="5">Efflux RND transporter periplasmic adaptor subunit</fullName>
    </submittedName>
</protein>
<gene>
    <name evidence="5" type="ORF">NM961_12630</name>
</gene>
<proteinExistence type="inferred from homology"/>
<dbReference type="InterPro" id="IPR006143">
    <property type="entry name" value="RND_pump_MFP"/>
</dbReference>
<feature type="signal peptide" evidence="3">
    <location>
        <begin position="1"/>
        <end position="20"/>
    </location>
</feature>
<evidence type="ECO:0000256" key="3">
    <source>
        <dbReference type="SAM" id="SignalP"/>
    </source>
</evidence>
<organism evidence="5 6">
    <name type="scientific">Tahibacter harae</name>
    <dbReference type="NCBI Taxonomy" id="2963937"/>
    <lineage>
        <taxon>Bacteria</taxon>
        <taxon>Pseudomonadati</taxon>
        <taxon>Pseudomonadota</taxon>
        <taxon>Gammaproteobacteria</taxon>
        <taxon>Lysobacterales</taxon>
        <taxon>Rhodanobacteraceae</taxon>
        <taxon>Tahibacter</taxon>
    </lineage>
</organism>
<name>A0ABT1QTE4_9GAMM</name>
<evidence type="ECO:0000313" key="5">
    <source>
        <dbReference type="EMBL" id="MCQ4165556.1"/>
    </source>
</evidence>
<dbReference type="Proteomes" id="UP001165498">
    <property type="component" value="Unassembled WGS sequence"/>
</dbReference>
<keyword evidence="3" id="KW-0732">Signal</keyword>
<dbReference type="NCBIfam" id="TIGR01730">
    <property type="entry name" value="RND_mfp"/>
    <property type="match status" value="1"/>
</dbReference>
<comment type="similarity">
    <text evidence="1">Belongs to the membrane fusion protein (MFP) (TC 8.A.1) family.</text>
</comment>
<keyword evidence="6" id="KW-1185">Reference proteome</keyword>
<reference evidence="5" key="1">
    <citation type="submission" date="2022-07" db="EMBL/GenBank/DDBJ databases">
        <title>Tahibacter sp., a new gammaproteobacterium isolated from the silt sample collected at pig farm.</title>
        <authorList>
            <person name="Chen H."/>
        </authorList>
    </citation>
    <scope>NUCLEOTIDE SEQUENCE</scope>
    <source>
        <strain evidence="5">P2K</strain>
    </source>
</reference>
<dbReference type="Gene3D" id="1.10.287.470">
    <property type="entry name" value="Helix hairpin bin"/>
    <property type="match status" value="1"/>
</dbReference>
<dbReference type="Gene3D" id="2.40.420.20">
    <property type="match status" value="1"/>
</dbReference>
<evidence type="ECO:0000313" key="6">
    <source>
        <dbReference type="Proteomes" id="UP001165498"/>
    </source>
</evidence>
<sequence length="366" mass="37482">MNARRWIAPALLLGALAATAAGLALWKSSANRAAAAAAASQPEPVESVGSALARELQHRGAASAIGTVHALRSVQLRNEVAGTVREVALKPGAVVEAGTVLVALDVAVEQAELKAQQAQAALAQSMLDRAQRMNEQRAISQSELDRVKAERDVALAQIARSQALIARKTLRAPFRARIGIADVHPGQFLQEGTELTTLQGVDDGAHVDFAVSQQVAAGLNAGDSVQVQAGDETAPLEARIVAIDARVDPSTRNALVRARIDGAAPAPGASVRVRLAVGGARAAVAVPASALRKGPAGDHVFVLAADAQGQVRAQQRKVQVAALLGEEVVLESGLSAGERVAAAGSFKLRDAALVAVAEPASAGGTR</sequence>